<dbReference type="EMBL" id="MRZU01000004">
    <property type="protein sequence ID" value="OUJ18474.1"/>
    <property type="molecule type" value="Genomic_DNA"/>
</dbReference>
<dbReference type="Proteomes" id="UP000195137">
    <property type="component" value="Unassembled WGS sequence"/>
</dbReference>
<organism evidence="2 3">
    <name type="scientific">Methanonatronarchaeum thermophilum</name>
    <dbReference type="NCBI Taxonomy" id="1927129"/>
    <lineage>
        <taxon>Archaea</taxon>
        <taxon>Methanobacteriati</taxon>
        <taxon>Methanobacteriota</taxon>
        <taxon>Methanonatronarchaeia</taxon>
        <taxon>Methanonatronarchaeales</taxon>
        <taxon>Methanonatronarchaeaceae</taxon>
        <taxon>Methanonatronarchaeum</taxon>
    </lineage>
</organism>
<comment type="caution">
    <text evidence="2">The sequence shown here is derived from an EMBL/GenBank/DDBJ whole genome shotgun (WGS) entry which is preliminary data.</text>
</comment>
<dbReference type="Pfam" id="PF12323">
    <property type="entry name" value="HTH_OrfB_IS605"/>
    <property type="match status" value="1"/>
</dbReference>
<dbReference type="InterPro" id="IPR021027">
    <property type="entry name" value="Transposase_put_HTH"/>
</dbReference>
<evidence type="ECO:0000313" key="2">
    <source>
        <dbReference type="EMBL" id="OUJ18474.1"/>
    </source>
</evidence>
<dbReference type="OrthoDB" id="120490at2157"/>
<dbReference type="RefSeq" id="WP_161490818.1">
    <property type="nucleotide sequence ID" value="NZ_MRZU01000004.1"/>
</dbReference>
<feature type="domain" description="Transposase putative helix-turn-helix" evidence="1">
    <location>
        <begin position="1"/>
        <end position="37"/>
    </location>
</feature>
<keyword evidence="3" id="KW-1185">Reference proteome</keyword>
<protein>
    <submittedName>
        <fullName evidence="2">IS605-like HTH domain containing protein</fullName>
    </submittedName>
</protein>
<proteinExistence type="predicted"/>
<name>A0A1Y3GE55_9EURY</name>
<evidence type="ECO:0000259" key="1">
    <source>
        <dbReference type="Pfam" id="PF12323"/>
    </source>
</evidence>
<reference evidence="2 3" key="1">
    <citation type="submission" date="2016-12" db="EMBL/GenBank/DDBJ databases">
        <title>Discovery of methanogenic haloarchaea.</title>
        <authorList>
            <person name="Sorokin D.Y."/>
            <person name="Makarova K.S."/>
            <person name="Abbas B."/>
            <person name="Ferrer M."/>
            <person name="Golyshin P.N."/>
        </authorList>
    </citation>
    <scope>NUCLEOTIDE SEQUENCE [LARGE SCALE GENOMIC DNA]</scope>
    <source>
        <strain evidence="2">AMET1</strain>
    </source>
</reference>
<accession>A0A1Y3GE55</accession>
<gene>
    <name evidence="2" type="ORF">AMET1_1390</name>
</gene>
<evidence type="ECO:0000313" key="3">
    <source>
        <dbReference type="Proteomes" id="UP000195137"/>
    </source>
</evidence>
<sequence>MNRGYKYCLYPLEQDKHELVKLLELCRQVYNHFLEELNVADNILGKGLAEVTSAENATSTDNKHQIQFCDVSASCVIETGSPFHLEA</sequence>
<dbReference type="AlphaFoldDB" id="A0A1Y3GE55"/>